<reference evidence="1" key="1">
    <citation type="submission" date="2020-02" db="EMBL/GenBank/DDBJ databases">
        <authorList>
            <person name="Meier V. D."/>
        </authorList>
    </citation>
    <scope>NUCLEOTIDE SEQUENCE</scope>
    <source>
        <strain evidence="1">AVDCRST_MAG91</strain>
    </source>
</reference>
<evidence type="ECO:0000313" key="1">
    <source>
        <dbReference type="EMBL" id="CAA9523570.1"/>
    </source>
</evidence>
<name>A0A6J4THR1_9SPHN</name>
<proteinExistence type="predicted"/>
<dbReference type="EMBL" id="CADCVX010000426">
    <property type="protein sequence ID" value="CAA9523570.1"/>
    <property type="molecule type" value="Genomic_DNA"/>
</dbReference>
<sequence length="212" mass="22915">MLLLGLTGLTTVPASAQLFMVPPDFSGPPVNGSEPGIGLPIPGATSEEHSAHLLWNLRSGLNVAALQCQFSPSLRVVDNYNDILAHHSGELATAYTRLSDYFKRVHGAREGQRLFDDYSTKTYNGFSTLYAQLGFCQTAASIGRDAIAAPKGGLAGVARARMREFRNSLVPAGERLFVVRPIVATYEPFSQLSPACYDRKNRLRLVCGGTAK</sequence>
<gene>
    <name evidence="1" type="ORF">AVDCRST_MAG91-2348</name>
</gene>
<protein>
    <submittedName>
        <fullName evidence="1">Uncharacterized protein</fullName>
    </submittedName>
</protein>
<dbReference type="AlphaFoldDB" id="A0A6J4THR1"/>
<accession>A0A6J4THR1</accession>
<organism evidence="1">
    <name type="scientific">uncultured Sphingomonadaceae bacterium</name>
    <dbReference type="NCBI Taxonomy" id="169976"/>
    <lineage>
        <taxon>Bacteria</taxon>
        <taxon>Pseudomonadati</taxon>
        <taxon>Pseudomonadota</taxon>
        <taxon>Alphaproteobacteria</taxon>
        <taxon>Sphingomonadales</taxon>
        <taxon>Sphingomonadaceae</taxon>
        <taxon>environmental samples</taxon>
    </lineage>
</organism>